<dbReference type="InterPro" id="IPR052096">
    <property type="entry name" value="Endocannabinoid_amidase"/>
</dbReference>
<proteinExistence type="inferred from homology"/>
<evidence type="ECO:0000256" key="1">
    <source>
        <dbReference type="ARBA" id="ARBA00009199"/>
    </source>
</evidence>
<dbReference type="Gene3D" id="3.90.1300.10">
    <property type="entry name" value="Amidase signature (AS) domain"/>
    <property type="match status" value="1"/>
</dbReference>
<dbReference type="PANTHER" id="PTHR45847">
    <property type="entry name" value="FATTY ACID AMIDE HYDROLASE"/>
    <property type="match status" value="1"/>
</dbReference>
<organism evidence="4 5">
    <name type="scientific">Orchesella dallaii</name>
    <dbReference type="NCBI Taxonomy" id="48710"/>
    <lineage>
        <taxon>Eukaryota</taxon>
        <taxon>Metazoa</taxon>
        <taxon>Ecdysozoa</taxon>
        <taxon>Arthropoda</taxon>
        <taxon>Hexapoda</taxon>
        <taxon>Collembola</taxon>
        <taxon>Entomobryomorpha</taxon>
        <taxon>Entomobryoidea</taxon>
        <taxon>Orchesellidae</taxon>
        <taxon>Orchesellinae</taxon>
        <taxon>Orchesella</taxon>
    </lineage>
</organism>
<dbReference type="PIRSF" id="PIRSF001221">
    <property type="entry name" value="Amidase_fungi"/>
    <property type="match status" value="1"/>
</dbReference>
<dbReference type="PANTHER" id="PTHR45847:SF6">
    <property type="entry name" value="FATTY ACID AMIDE HYDROLASE"/>
    <property type="match status" value="1"/>
</dbReference>
<dbReference type="PROSITE" id="PS00571">
    <property type="entry name" value="AMIDASES"/>
    <property type="match status" value="1"/>
</dbReference>
<dbReference type="Pfam" id="PF01425">
    <property type="entry name" value="Amidase"/>
    <property type="match status" value="1"/>
</dbReference>
<keyword evidence="5" id="KW-1185">Reference proteome</keyword>
<dbReference type="InterPro" id="IPR036928">
    <property type="entry name" value="AS_sf"/>
</dbReference>
<comment type="similarity">
    <text evidence="1">Belongs to the amidase family.</text>
</comment>
<feature type="domain" description="Amidase" evidence="3">
    <location>
        <begin position="62"/>
        <end position="532"/>
    </location>
</feature>
<name>A0ABP1Q4X2_9HEXA</name>
<evidence type="ECO:0000313" key="5">
    <source>
        <dbReference type="Proteomes" id="UP001642540"/>
    </source>
</evidence>
<dbReference type="SUPFAM" id="SSF75304">
    <property type="entry name" value="Amidase signature (AS) enzymes"/>
    <property type="match status" value="1"/>
</dbReference>
<evidence type="ECO:0000313" key="4">
    <source>
        <dbReference type="EMBL" id="CAL8085987.1"/>
    </source>
</evidence>
<evidence type="ECO:0000259" key="3">
    <source>
        <dbReference type="Pfam" id="PF01425"/>
    </source>
</evidence>
<sequence length="546" mass="59959">MSSKVNPEFLAKIEKRQKERQESFTKLRLENILDDTAQKIVELPEVNLLEQLQSRKLTATQVLKAYTAKALELTERVNCVTEFIPQAFEWASKLDALGSVAGPLHGLPIAVKEDHDIEGMDTTMGFAKLLYKPAKENATLVKILLKLGAVPFCKVNLPQSIFSIGSENPIYGQTLNSINAKLGPGGSSSGSGSIVAGGGAPVAIGTDAGGSVRIPASFHGLSALRPTVRRLTEKGALQCLPTNDAQRGVPGFITKNAETLALVWKAVLENNIQNEFDPITVPIPWNENLFSSSKKLKIGYHTSLPFFPAFPDVQKTVLDAKLALESVGHSLIPFDMPDSYEHLKINYDLLAADGGSYLLKMFEGEPISSCVTGLIESFRNPEKLWKSDGKNTKRQDLTSLARRIVEEKTKTADDLWNIIMDKRAFTVGLLEKMDREGIDLILTPSFPFPAIRTDEGNAGACIDAAVYTMIWNFVDFPAGVVRFGTETGANLDSYDDGGEPMLKLAKELVKESVGMPINIQFIARPFKEELVLRILLEVERLRNAKK</sequence>
<dbReference type="Proteomes" id="UP001642540">
    <property type="component" value="Unassembled WGS sequence"/>
</dbReference>
<protein>
    <recommendedName>
        <fullName evidence="3">Amidase domain-containing protein</fullName>
    </recommendedName>
</protein>
<gene>
    <name evidence="4" type="ORF">ODALV1_LOCUS6295</name>
</gene>
<dbReference type="InterPro" id="IPR023631">
    <property type="entry name" value="Amidase_dom"/>
</dbReference>
<reference evidence="4 5" key="1">
    <citation type="submission" date="2024-08" db="EMBL/GenBank/DDBJ databases">
        <authorList>
            <person name="Cucini C."/>
            <person name="Frati F."/>
        </authorList>
    </citation>
    <scope>NUCLEOTIDE SEQUENCE [LARGE SCALE GENOMIC DNA]</scope>
</reference>
<dbReference type="EMBL" id="CAXLJM020000019">
    <property type="protein sequence ID" value="CAL8085987.1"/>
    <property type="molecule type" value="Genomic_DNA"/>
</dbReference>
<accession>A0ABP1Q4X2</accession>
<dbReference type="InterPro" id="IPR020556">
    <property type="entry name" value="Amidase_CS"/>
</dbReference>
<evidence type="ECO:0000256" key="2">
    <source>
        <dbReference type="ARBA" id="ARBA00022801"/>
    </source>
</evidence>
<comment type="caution">
    <text evidence="4">The sequence shown here is derived from an EMBL/GenBank/DDBJ whole genome shotgun (WGS) entry which is preliminary data.</text>
</comment>
<keyword evidence="2" id="KW-0378">Hydrolase</keyword>